<keyword evidence="4" id="KW-0732">Signal</keyword>
<gene>
    <name evidence="5" type="ORF">COB20_14420</name>
</gene>
<name>A0A2A4WYB2_9GAMM</name>
<dbReference type="InterPro" id="IPR051012">
    <property type="entry name" value="CellSynth/LPSAsmb/PSIAsmb"/>
</dbReference>
<dbReference type="PROSITE" id="PS51257">
    <property type="entry name" value="PROKAR_LIPOPROTEIN"/>
    <property type="match status" value="1"/>
</dbReference>
<dbReference type="Gene3D" id="3.10.620.30">
    <property type="match status" value="1"/>
</dbReference>
<evidence type="ECO:0000256" key="4">
    <source>
        <dbReference type="SAM" id="SignalP"/>
    </source>
</evidence>
<evidence type="ECO:0000256" key="3">
    <source>
        <dbReference type="PROSITE-ProRule" id="PRU00339"/>
    </source>
</evidence>
<feature type="signal peptide" evidence="4">
    <location>
        <begin position="1"/>
        <end position="22"/>
    </location>
</feature>
<proteinExistence type="predicted"/>
<dbReference type="PANTHER" id="PTHR45586">
    <property type="entry name" value="TPR REPEAT-CONTAINING PROTEIN PA4667"/>
    <property type="match status" value="1"/>
</dbReference>
<accession>A0A2A4WYB2</accession>
<protein>
    <submittedName>
        <fullName evidence="5">Uncharacterized protein</fullName>
    </submittedName>
</protein>
<sequence length="423" mass="48324">MFRSSSVSLLLATVTLTLSACASLPSQPQYRTTDPFDLLFDAYFVGDLEELPSIDQANLFELPERYQQDLDRIIASTDSEYERYRKMRSWLYRHFRDYDFDVTETYSLSQLNTNRKINCLSFSVMFVAAARYVDVPADFQLVLAPPYWDKDGNNWINNQHINVTGSLELDDSYLNDLFDDFKLSDPRNMPAVVVRSYATSPFQSSSRRYTADINPAVLSINSGRKRITEQQVVSLFYSNKSIEALLDQDLPLAYVYTKQALEADPDSSIAWNNLGVLYARVGRQDSSMAAYERAIELDDNMYSAKSNLANSFRASGQQLQAESIEQEIESFRNQNPYYHSALAEGSISAGDYQDAMDHLQEAVGHKRNEHFFYHQLAIVNQQMGDREAVIENLNRARRYARGSEKARFAGKLKALEEIAVLSR</sequence>
<feature type="chain" id="PRO_5013286169" evidence="4">
    <location>
        <begin position="23"/>
        <end position="423"/>
    </location>
</feature>
<dbReference type="PANTHER" id="PTHR45586:SF1">
    <property type="entry name" value="LIPOPOLYSACCHARIDE ASSEMBLY PROTEIN B"/>
    <property type="match status" value="1"/>
</dbReference>
<dbReference type="AlphaFoldDB" id="A0A2A4WYB2"/>
<dbReference type="SMART" id="SM00028">
    <property type="entry name" value="TPR"/>
    <property type="match status" value="4"/>
</dbReference>
<dbReference type="InterPro" id="IPR038765">
    <property type="entry name" value="Papain-like_cys_pep_sf"/>
</dbReference>
<dbReference type="Pfam" id="PF13431">
    <property type="entry name" value="TPR_17"/>
    <property type="match status" value="1"/>
</dbReference>
<keyword evidence="1" id="KW-0677">Repeat</keyword>
<keyword evidence="2 3" id="KW-0802">TPR repeat</keyword>
<evidence type="ECO:0000256" key="1">
    <source>
        <dbReference type="ARBA" id="ARBA00022737"/>
    </source>
</evidence>
<evidence type="ECO:0000256" key="2">
    <source>
        <dbReference type="ARBA" id="ARBA00022803"/>
    </source>
</evidence>
<dbReference type="PROSITE" id="PS50005">
    <property type="entry name" value="TPR"/>
    <property type="match status" value="1"/>
</dbReference>
<dbReference type="Gene3D" id="1.25.40.10">
    <property type="entry name" value="Tetratricopeptide repeat domain"/>
    <property type="match status" value="2"/>
</dbReference>
<evidence type="ECO:0000313" key="6">
    <source>
        <dbReference type="Proteomes" id="UP000218767"/>
    </source>
</evidence>
<evidence type="ECO:0000313" key="5">
    <source>
        <dbReference type="EMBL" id="PCI74807.1"/>
    </source>
</evidence>
<organism evidence="5 6">
    <name type="scientific">SAR86 cluster bacterium</name>
    <dbReference type="NCBI Taxonomy" id="2030880"/>
    <lineage>
        <taxon>Bacteria</taxon>
        <taxon>Pseudomonadati</taxon>
        <taxon>Pseudomonadota</taxon>
        <taxon>Gammaproteobacteria</taxon>
        <taxon>SAR86 cluster</taxon>
    </lineage>
</organism>
<feature type="repeat" description="TPR" evidence="3">
    <location>
        <begin position="268"/>
        <end position="301"/>
    </location>
</feature>
<dbReference type="InterPro" id="IPR011990">
    <property type="entry name" value="TPR-like_helical_dom_sf"/>
</dbReference>
<dbReference type="SUPFAM" id="SSF54001">
    <property type="entry name" value="Cysteine proteinases"/>
    <property type="match status" value="1"/>
</dbReference>
<reference evidence="6" key="1">
    <citation type="submission" date="2017-08" db="EMBL/GenBank/DDBJ databases">
        <title>A dynamic microbial community with high functional redundancy inhabits the cold, oxic subseafloor aquifer.</title>
        <authorList>
            <person name="Tully B.J."/>
            <person name="Wheat C.G."/>
            <person name="Glazer B.T."/>
            <person name="Huber J.A."/>
        </authorList>
    </citation>
    <scope>NUCLEOTIDE SEQUENCE [LARGE SCALE GENOMIC DNA]</scope>
</reference>
<dbReference type="SUPFAM" id="SSF48452">
    <property type="entry name" value="TPR-like"/>
    <property type="match status" value="1"/>
</dbReference>
<dbReference type="Proteomes" id="UP000218767">
    <property type="component" value="Unassembled WGS sequence"/>
</dbReference>
<comment type="caution">
    <text evidence="5">The sequence shown here is derived from an EMBL/GenBank/DDBJ whole genome shotgun (WGS) entry which is preliminary data.</text>
</comment>
<dbReference type="EMBL" id="NVUL01000092">
    <property type="protein sequence ID" value="PCI74807.1"/>
    <property type="molecule type" value="Genomic_DNA"/>
</dbReference>
<dbReference type="InterPro" id="IPR019734">
    <property type="entry name" value="TPR_rpt"/>
</dbReference>